<comment type="caution">
    <text evidence="1">The sequence shown here is derived from an EMBL/GenBank/DDBJ whole genome shotgun (WGS) entry which is preliminary data.</text>
</comment>
<dbReference type="EMBL" id="LPWH01000068">
    <property type="protein sequence ID" value="POR01148.1"/>
    <property type="molecule type" value="Genomic_DNA"/>
</dbReference>
<sequence>MSGCGEPPGAVLEREERFRLGLGFLEDELGLFAGDNSLPRQPNSVVMRDGLVFVGNGSANKIMGFTSYGDLVRLIYQPRDNPRPVTLAEAGFGEASGTRRAVPFSFENLGRIAVDSRRFLYAEDRLPRTRAVWDDDLGVYLNRQIFRFDNNGQIVDYLGQEGTGGTPFPFIHSLNVTRRDELAVITRTREGFIAFFYSPEGDFLTALEIDRDRLPLPSEDDGYIPVLNEVVAGVDEPRLYVKISYYRAQKDPAAGKDHGIALDHARVYWIDLVEGRYEGFVELPRGNGEEHFELVGAARGEHLFLLSRESSSRIQLVIMNDQGRVLRRRSLEVSEEDMTVRSFHLCYDGVLTALLGYHDEARVVWWRSDRLLPQL</sequence>
<dbReference type="SUPFAM" id="SSF63825">
    <property type="entry name" value="YWTD domain"/>
    <property type="match status" value="1"/>
</dbReference>
<reference evidence="2" key="1">
    <citation type="submission" date="2015-12" db="EMBL/GenBank/DDBJ databases">
        <authorList>
            <person name="Lodha T.D."/>
            <person name="Chintalapati S."/>
            <person name="Chintalapati V.R."/>
            <person name="Sravanthi T."/>
        </authorList>
    </citation>
    <scope>NUCLEOTIDE SEQUENCE [LARGE SCALE GENOMIC DNA]</scope>
    <source>
        <strain evidence="2">JC133</strain>
    </source>
</reference>
<proteinExistence type="predicted"/>
<dbReference type="InterPro" id="IPR058072">
    <property type="entry name" value="LIC12708-like"/>
</dbReference>
<gene>
    <name evidence="1" type="ORF">AU468_08675</name>
</gene>
<keyword evidence="2" id="KW-1185">Reference proteome</keyword>
<name>A0A2S4JNP3_9SPIO</name>
<dbReference type="Proteomes" id="UP000237350">
    <property type="component" value="Unassembled WGS sequence"/>
</dbReference>
<organism evidence="1 2">
    <name type="scientific">Alkalispirochaeta sphaeroplastigenens</name>
    <dbReference type="NCBI Taxonomy" id="1187066"/>
    <lineage>
        <taxon>Bacteria</taxon>
        <taxon>Pseudomonadati</taxon>
        <taxon>Spirochaetota</taxon>
        <taxon>Spirochaetia</taxon>
        <taxon>Spirochaetales</taxon>
        <taxon>Spirochaetaceae</taxon>
        <taxon>Alkalispirochaeta</taxon>
    </lineage>
</organism>
<accession>A0A2S4JNP3</accession>
<evidence type="ECO:0000313" key="1">
    <source>
        <dbReference type="EMBL" id="POR01148.1"/>
    </source>
</evidence>
<evidence type="ECO:0000313" key="2">
    <source>
        <dbReference type="Proteomes" id="UP000237350"/>
    </source>
</evidence>
<dbReference type="AlphaFoldDB" id="A0A2S4JNP3"/>
<dbReference type="NCBIfam" id="NF047780">
    <property type="entry name" value="LIC12708_fam"/>
    <property type="match status" value="1"/>
</dbReference>
<protein>
    <submittedName>
        <fullName evidence="1">Uncharacterized protein</fullName>
    </submittedName>
</protein>